<dbReference type="SUPFAM" id="SSF54593">
    <property type="entry name" value="Glyoxalase/Bleomycin resistance protein/Dihydroxybiphenyl dioxygenase"/>
    <property type="match status" value="1"/>
</dbReference>
<organism evidence="1 2">
    <name type="scientific">Ruminiclostridium papyrosolvens C7</name>
    <dbReference type="NCBI Taxonomy" id="1330534"/>
    <lineage>
        <taxon>Bacteria</taxon>
        <taxon>Bacillati</taxon>
        <taxon>Bacillota</taxon>
        <taxon>Clostridia</taxon>
        <taxon>Eubacteriales</taxon>
        <taxon>Oscillospiraceae</taxon>
        <taxon>Ruminiclostridium</taxon>
    </lineage>
</organism>
<evidence type="ECO:0008006" key="3">
    <source>
        <dbReference type="Google" id="ProtNLM"/>
    </source>
</evidence>
<accession>U4R236</accession>
<reference evidence="1 2" key="1">
    <citation type="journal article" date="2013" name="Genome Announc.">
        <title>Draft Genome Sequence of the Cellulolytic Bacterium Clostridium papyrosolvens C7 (ATCC 700395).</title>
        <authorList>
            <person name="Zepeda V."/>
            <person name="Dassa B."/>
            <person name="Borovok I."/>
            <person name="Lamed R."/>
            <person name="Bayer E.A."/>
            <person name="Cate J.H."/>
        </authorList>
    </citation>
    <scope>NUCLEOTIDE SEQUENCE [LARGE SCALE GENOMIC DNA]</scope>
    <source>
        <strain evidence="1 2">C7</strain>
    </source>
</reference>
<dbReference type="PATRIC" id="fig|1330534.3.peg.2320"/>
<sequence>MGNFISKICSHIYVEGALEAVKLYKEAFGLEDRGTPWLDEDGVLVYQELGRNGELFISVSEDKHLFAEFIKDYPDGVRPTMLFIVYFENEDDLRRAFGLLYKEGNPCTGVKPEGDIICAFIDTFGVYWHFQVPIDWNASFIPK</sequence>
<evidence type="ECO:0000313" key="2">
    <source>
        <dbReference type="Proteomes" id="UP000016860"/>
    </source>
</evidence>
<dbReference type="Gene3D" id="3.10.180.10">
    <property type="entry name" value="2,3-Dihydroxybiphenyl 1,2-Dioxygenase, domain 1"/>
    <property type="match status" value="1"/>
</dbReference>
<dbReference type="Proteomes" id="UP000016860">
    <property type="component" value="Unassembled WGS sequence"/>
</dbReference>
<comment type="caution">
    <text evidence="1">The sequence shown here is derived from an EMBL/GenBank/DDBJ whole genome shotgun (WGS) entry which is preliminary data.</text>
</comment>
<gene>
    <name evidence="1" type="ORF">L323_11645</name>
</gene>
<dbReference type="AlphaFoldDB" id="U4R236"/>
<dbReference type="InterPro" id="IPR029068">
    <property type="entry name" value="Glyas_Bleomycin-R_OHBP_Dase"/>
</dbReference>
<dbReference type="EMBL" id="ATAY01000037">
    <property type="protein sequence ID" value="EPR11583.1"/>
    <property type="molecule type" value="Genomic_DNA"/>
</dbReference>
<protein>
    <recommendedName>
        <fullName evidence="3">Glyoxalase</fullName>
    </recommendedName>
</protein>
<evidence type="ECO:0000313" key="1">
    <source>
        <dbReference type="EMBL" id="EPR11583.1"/>
    </source>
</evidence>
<name>U4R236_9FIRM</name>
<dbReference type="STRING" id="1330534.L323_11645"/>
<proteinExistence type="predicted"/>